<dbReference type="RefSeq" id="WP_228399193.1">
    <property type="nucleotide sequence ID" value="NZ_JADRCP010000006.1"/>
</dbReference>
<feature type="compositionally biased region" description="Low complexity" evidence="2">
    <location>
        <begin position="1547"/>
        <end position="1558"/>
    </location>
</feature>
<feature type="domain" description="Bacterial Ig-like" evidence="4">
    <location>
        <begin position="1344"/>
        <end position="1433"/>
    </location>
</feature>
<feature type="compositionally biased region" description="Polar residues" evidence="2">
    <location>
        <begin position="3826"/>
        <end position="3835"/>
    </location>
</feature>
<feature type="domain" description="Bacterial Ig-like" evidence="4">
    <location>
        <begin position="4197"/>
        <end position="4275"/>
    </location>
</feature>
<dbReference type="Pfam" id="PF17936">
    <property type="entry name" value="Big_6"/>
    <property type="match status" value="1"/>
</dbReference>
<feature type="domain" description="Bacterial Ig-like" evidence="4">
    <location>
        <begin position="607"/>
        <end position="698"/>
    </location>
</feature>
<feature type="compositionally biased region" description="Polar residues" evidence="2">
    <location>
        <begin position="567"/>
        <end position="582"/>
    </location>
</feature>
<feature type="domain" description="Bacterial Ig-like" evidence="4">
    <location>
        <begin position="3671"/>
        <end position="3749"/>
    </location>
</feature>
<accession>A0A9D7FZR7</accession>
<feature type="domain" description="Bacterial Ig-like" evidence="4">
    <location>
        <begin position="2396"/>
        <end position="2486"/>
    </location>
</feature>
<dbReference type="InterPro" id="IPR013517">
    <property type="entry name" value="FG-GAP"/>
</dbReference>
<feature type="compositionally biased region" description="Polar residues" evidence="2">
    <location>
        <begin position="1510"/>
        <end position="1526"/>
    </location>
</feature>
<feature type="region of interest" description="Disordered" evidence="2">
    <location>
        <begin position="510"/>
        <end position="533"/>
    </location>
</feature>
<feature type="domain" description="Bacterial Ig-like" evidence="4">
    <location>
        <begin position="4288"/>
        <end position="4378"/>
    </location>
</feature>
<reference evidence="6 8" key="1">
    <citation type="submission" date="2020-11" db="EMBL/GenBank/DDBJ databases">
        <title>Insectihabitans protaetiae gen. nov. sp. nov. and Insectihabitans allomyrinae sp. nov., isolated from larvae of Protaetia brevitarsis seulensis and Allomyrina dichotoma, respectively.</title>
        <authorList>
            <person name="Lee S.D."/>
            <person name="Byeon Y.-S."/>
            <person name="Kim S.-M."/>
            <person name="Yang H.L."/>
            <person name="Kim I.S."/>
        </authorList>
    </citation>
    <scope>NUCLEOTIDE SEQUENCE</scope>
    <source>
        <strain evidence="6">CWB-B4</strain>
        <strain evidence="5 8">CWB-B43</strain>
    </source>
</reference>
<dbReference type="Proteomes" id="UP001296969">
    <property type="component" value="Unassembled WGS sequence"/>
</dbReference>
<evidence type="ECO:0000259" key="3">
    <source>
        <dbReference type="Pfam" id="PF17936"/>
    </source>
</evidence>
<feature type="region of interest" description="Disordered" evidence="2">
    <location>
        <begin position="2278"/>
        <end position="2312"/>
    </location>
</feature>
<feature type="domain" description="Bacterial Ig-like" evidence="4">
    <location>
        <begin position="1027"/>
        <end position="1118"/>
    </location>
</feature>
<sequence>MNKNVSLLVNSGSGPSQVVSLDAGKPIKIKIQPGTKYLLKNQNDNFAPENATLQRNGDDLYVILEGDSTPAIVIEDYYVSGENTPLLGMAEDGQVYAYVITDGSGLGDGYLFNDGSFAPVALGGASQGDGSYLFAETENDYGLLALWPWFLGAAVIGGIVGNAIYEHNKDDKSSPAPEPASVPTISGATDITGTITGEIAYGSVTDEKNPTIYGTGEAGNTITVYDNGKAIGSTVVGSDGKWSFKPDTALADGSHKITITQTNPAGSTSGHSDDLTFTVDATAPNKPLFSDILDDVGSIQGPIANGATTDDARPEFTGKGEAGNTITIFIDGKEVGKTTIGEDGTWSWTPTEDLADGHYQVTVTETDKAGNTSETSPTFDFNVDTTAPDKPPRLEAYDDVGDKTGLIENGDITDDAQPELKGWGEAGNTVIIYDNDKEIGRVTVGDDGTWSWTPETALTDGSHSITYTQTDKAGNVSAPSDSRDFTLDTAGVNPPDSITIMDNTGAITGPIQSGDKTDETKPEFSGKGTPGGIITIYDNDEPIGSVVVDEDGNWSLTPDVALEEGSHSITTTETSKSGNESDPSAPVDFVVDTTPPAKPEIGGVTDNTGDVTGPITSGEPTDETQPEFNGEGEPGSTIVIKDKDGDIIGSTIVDEDGKWTVKPEQPLEEGSNELVIVEIDEAGNESDPSDPFEVVVDTTPPSKPEIGGVTDNTGDVTGPITSGEPTDEKQPEFSGEGEPGSTITLKDEDGNVLGTATVDEDGKWTVKPEQPLEEGSNSLVITETDTAGNESDPSDPFEVVVDTTPPSKPEIGGVTDNTGDVTGPITSGEPTDEKQPEFSGEGEPGSTITLKDEDGNVLGTATVDEDGKWTVKPELPLEEGSNSLVITETDTAGNESDPSDPFEVVVDTTPPSKPEIGGVTDNTGDVTGPITSGEPTDEKQPEFSGEGEPGSTITLKDEDGNVLGTATVDEDGKWTVKPEQPLEEGSNSLVITETDTAGNESDPSDPFEVVVDTTPPSKPEIGGVTDNTGDVTGPITSGEPTDEKQPEFSGEGEPGSTITLKDEDGNVLGTAVVDEDGKWTVKPEQPLEEGSNSLVITETDTAGNESDPSDPFEVVVDTIAPEKPTIGGVTDNTGDVTGPITSGEPTDEKQPEFSGEGEPGSTITLKDEDGNVLGTAVVDEDGKWTVKPEQPLEEGSNSLVITETDTAGNESDPSDPFEVVVDTTPPSKPEIGGVTDNTGDVTGPIISGEPTDEKQPEFSGEGEPGSTITLKDEDGNVLGTAVVDEDGKWTVKPEQPLEEGSNSLVITETDTAGNESDPSDPFEVVVDTTPPSKPEIGGVTDNTGDVTGPIISGEPTDEKQPEFSGEGEPGSTITLKDEDGNVLGTATVDEDGKWTVKPEQPLEEGSNSLVITETDTAGNESDPSDPFEVVVDTIAPEKPTIGGVIDNTGDVTGPIISGEPTDEKQPEFSGEGEPGSTITLKDEDGNVLGTATVDEDGKWTVKPEQPLEEGSNSLVITETDTAGNESDPSDPFEVVVDTTPPSKPEIGGVTDNTGNVTGPITSGEPTDEKQPEFSGEGEPGSTITLKDEDGNVLGTATVDEDGKWTVKPEQPLEEGSNSLVITETDTAGNESDPSDPFEVVVDTIAPEKPTIGSVIDHTGTNAGDEIQPGDETNETRPELTGVGEPGSTITLKDEDGNVLGTAIVDEGGNWSVRPDLPLEEGSNSLVITETDTAGNESDPSDPFEMVVDTTPPAKPGIDSVIDDQGNITGPILNGGETDDTTPTFSGEGEPGNTITVKDGDKVIGTTIIDENGAWTFTPETPLGEGAHNIVVTETDKAGNESDPSDSFDFVVDTTPPDIKDLKITGVEDNFGEVTGNITSGSATDDSRPTIHGTGTADDIIIVYAQDATGNHVIGSTTVGSDGKWSLQPTTPLLPGENIFTAVEVDSVGNATDPSASYTVMLDPSRPTEPVIVNVLDNVGEITGALQKGDVTDDAKPTITGTSEAGYLVRIYDGVTLIGSVTANDKGVWTFTPDTALADGKHNITATATSPVGQTSDKTGIFNFEVDTKAPNSVENLQVFDNVGEKQGYILDGDTTDDATPTFSGKAEAESTVTIYDNGNAIGTAKVDSNGNWSFTPDSKLPDGEHIFTTSVTDKAGNINTDSPSLTITIDTTGVVVSISVLIDDVGDKQGNITPNGVTDDTQPEIIGEGKPGSTVTIYDGSVKLGETTVKANGTWSFTPTTPLKEGSHSITVIAKDQAGNTSDRSSAFEFTVDTTAPNMPTIESAQDDVGSKQDTLHNGDKTDDSTPTLTGTAEKGSVVNVYGNGVLLGSTIADSTTGKWTFTPPTPVAEGENKFHVTATDAAGNVSKPSADFVLTMDFTGPDLEALKITEVIDNVGKVTGNVESGKETDDNRPTIKGEGTAGDTIFVYVKDDLGERLLGTATVDTNGKWSLRPDTVLNSGKNVFTAEEMDPVGNKVGRSNEYDVTLESTPPSPPTIDRVEDNVGSITGALQKGDVTDDNTPTLKGTAVANGIVTIYNNGSVIGSAQVDDKGAWQFTPNPALKDGFYNLTADATDSVGRVSDKTGIFNFEVDTTKPDAAQDLKITDNEGDYQGLLYDKDTTDDSTPTFSGKAEVGSVVTIYNDGTAIGSVKVADNGTWTFTPSDRLPDGDYKFTTTVTDKAGNVSDASPEVNITIDTSKVPVSIDRLYDDQGDITGNIDPNGVTDDTRPEIFGSGKAGSVITVYDGATELGSTTVKADGSWSFTPAVDLGQGKHSITAVSKEPSGNVEGPTAAFEFTVDSVAPTRPTIDSAIDDVGAIQDPLYHNGATDDPTPTLVGKAENGSIVKIYVDGALLGSAVADSTTGAWSYTPTSAQSEGKHTFYVTATDKAGNVSQPSADFILTMDFTGPDPDVLKITEVIDNVGKVTGNVESGKETDDNRPTIKGDGTAGDTIFVYVKDDLGERLLGTAKVDTNGKWSLRPDTVLNSGKNVFTAVEMDPVGNKVGPSNEYDVTLETTPPQPPTIDRVEDNVGSITGALQKGDVTDDNTPTLKGTAVANGIVTIYNNGSVIGSAQVDDKGAWQFTPNPALKDGFYNLTADATNPIGQVSEKTGIFNFEVDTTKPDAAQDLKITDNEGDYQGLLYDRDTTDDSTPTFSGKAELGSVVTIYNDGKVVGSVKVADNGTWTFTPSDRLPDGDYKFTTTVTDKAGNVSDASPIVNITIDTSKVPVSIDRLYDDQGDITGNIEPNGVTDDTRPEIFGKGKAGSIITIFDGANELGSTTVKADGTWSFTPNGDLGQGKHSITATSKEPSGNVEGPTAAFEFSIDTVAPTRPTIDSAIDDVGAIQDPLYHNGATDDPTPTLVGKAENGSIVKIYVDGALLGSAVADSTTGAWSYTPTSAQSEGKHTFYVTATDKAGNVSQPSADFVLTMDFTGPDPDVLKITEVIDNVGKVTGNVESGKETDDNRPTIKGEGTAGDTIFVYVKDDLGERLLGTAKVDTNGSWSLRPDTVLNSGKNVFTAVEMDPVGNKVGPSNEYDVTLETTPPSPPTIDRVEDNVGSITGALQKGDVTDDNTPTLKGTAVANGIVTIYNNGSVIGSAQVDDKGAWQFTPNPALKDGFYNLTADATNPIGQVSEKTGIFNFEVDTTKPDAAQDLKITDNEGDYQGLLYDRDTTDDSTPTFSGKAELGSVVTIYNDGKVVGSVKVADNGTWTFTPSDRLPDGDYKFTTTVTDKAGNVSDASPEVNITIDTSKVPVSIDRLYDDQGDITGNIEPNGVTDDTRPEIFGKGKAGSIITIFDGANELGSTTVKADGTWSFTPNGDLGQGKHSITATSKEPSGNVEGPTAAFEFSIDTVAPTRPTIDSAIDDVGAIQDPLYHNSATDDPTPTLVGKAENGSIVKIYVDGALLGSAVADSTTGAWSYTPTSAQSEGKHTFYVTATDKAGNVSQPSADFVLTMDFTGPDPDVLKITEVIDNVGKVTGNVESGKETDDNRPTIKGEGTAGDTIFVYVKDDLGERLLGTAKVDTNGKWSLRPDTVLNSGKNEFTAVEMDPVGNKVGPSDGYNILLAGDPPQPPTIDRVEDNVGSITGALQKGDVTDDNTPTLKGTAVANGIVTIYNDGNVIGSAQVDDKGAWQFTPNPALKDGFYNLTADATDPVGRVSDKTGIFNFEVDTTKPDTVKDLKITDNEGDYQGPLFDRDTTDDSTPTFSGTAEKGSVVTIYNNGTAIGSVKVGDNGSWSFTPTDRLPDGDYKFSTTVMDKAGNVSDASPDVNIKIDTSNVPVTIDRLYDDQGDITGNIEPNGVTDDARPEIFGSGKAGSVITIYDGATELGSTTVKADGSWSFTPAGDLGQGKHSITATSKEPSGNVEGPTAAFEFSVDTVAPARPTIESAIDDVGAIQDPLYHNGATDDPTPTLVGKAENGSIVKIYVDGALLGSAVADSTTGAWSYTPTSALQEGKHTFYATSTDAAGNVSQPSTDFVLTMDFTGPDPDALKIVGVDDQVGDYKGNIKDGEFTDDTRPTIKGEGTAGDTIFVYVEDGAGKRELGTAKVDIDGKWELRPSQALSNGDNVFTAVEMDPVGNKVGPSDGYKVIVDSTVLSAPVLVTVLDDQGPITGELKTGDVTDDTKPVFEGTAVADSIVKMYDGTTLLGSAKTDSQGKWSITPDQPLKDGTTYNITFTATSTIGQVSDPSDTFVVTVDTTPPSPVKDLLITDNEGKYQGPLYDRDTTDDSTPTFSGQAEPGSLVTIYNDGVAIGSATVTAGGTWTFTPTTELPDGKYKFTTTVTDKAGNVSDATAEINITIDTNPLSVTIEKLIDDVGTITGDILTGEITDDLRPEIVGTGSKPGSTITVFIDGVNQGTATVKDDGTWSFIPATDLGQGVHKVTVIGKDASGNETPVSPEFIFTIDNIPPAAPTIEKAVDDFGTVTGDLKTGDKTDDNTPTLHGNAEKGSIITIYDENDKPLGSVVANDQGKWSYELPEQADGRHDYYVIASDEAGNQSTPTPDFTLTIDTQGPTGGELKIDKAIDNVGIITGDLNSGAGTDDNRPELTGTGHEIGNTIIIYAEGEDGIKRQVGSTTVGANNIWTHELIQSSALADGTYKFTVVEVDAVGNTAGPSPEFIITIDTSVSDAKITITDISDDSGSSNTDFITNDNTLLINGTLDKALLADEWVEISLDGGNTWTRAASVTGTNWTVDLQGTVLADGKYTIQARVVDDVGNVGNKDSHDMTIVTVGRDMEGLNTTINITTDTNHGLVSGDLFSQSATSTNTDMVTRDRNVTIGGTLTAALKTGELLQISLDNGATWHNVAMAGNSWSYVLPEVTADTIYNAKLQVIDNVGNVGINTAFTNDYKVTIDLTVPDSIQDAPDVNKIVSTQDDFNFDSSRYGRVEAGAIVSLISDVNGNGTYQEGLDQVLGFAVADGNGNWTLNTKLPAGAHNLAFMVWDEAGNHSSLGGVTSVGVTDGAGSTLIEQSWGGTVSPGRGLNSAAVTISQDGTWSFFQAAAGTSGSTTANAGRVYTAIDRENYESTYLAQPSNVTDGSYDRYINSAVFADINRDGYTDVMSQVSSYGNGGRTAYWLQNADGSFTANAVDQGTLNHLGGVVAYDRHGDGFLDFVLADSEADSISFMKNENGVLSYEKVSGFDNGHPGGAIPGNLSVMHEVGAVDIDNNGTIDITAHIDYNGAGSYVGNTSRGLGILYNQTTGTSKTNFGSVGYYANVFRNDGHEDYGNRSISMTYADYNGDGWLDLFLSRGSKNSANSNESRIYLNDGTGKLLASDNQALWFGDTLDGGTSLAVDWNHDGKVDIIEVPRSGVNDSPVLYTNTGTDTWGANAISLTGTQKFNNLTGAIALDYDWDGSMDLVLYRGGTTANVVSGDSAAPTLLVKNTNIAADGTSLQIRIVDGEGINTFYSNTVKLYNSAGELVATQLINPQASGSSNSMGLVSFFGLDPNEVYSVQLLRITNGVENHVGATSTIGGYTNGTVNETWGGLTTSKAHDAYVLTAENTNDAINTTGDGGITGTGYNDTFFSSAGNDTYTGGGGWNLIMNGEAVWSETEGLDIVDYSRATSGVTANLRTGTATGYGNDTLVSIEGLIGSAYNDTFTDSAANNQFEGGAGDDTFNLYNGGNDKLIYRVIAGKEGDAAGGTGHDTIFGFKVGDLRTDKNADLIDLSDLLNYSGPVSYYMDEGKMTLDYASRGVLDYLKVEFNGSDTVISIDRDGKGGAYGFQELITLKGVNTDLETLLVNNQIEVGDDNIVAKTATTESLLSITQMFTGGDDIMFGTDKADVLMGGLGDDTFIGVGKDDKVMGGEGNDTISIISTDFASISGDEGIDTLILDMSGELLDLSALKDKLSSVEIFDMGNGGNTMNVSLEDVLRLGSEELAINSGNKAIIVNGEAGSTLQLEGNDSQWTMSQSNYQYQGNTYNVWTSGTSGIEVLVENTVNPVIL</sequence>
<dbReference type="Gene3D" id="2.60.40.10">
    <property type="entry name" value="Immunoglobulins"/>
    <property type="match status" value="17"/>
</dbReference>
<feature type="domain" description="Bacterial Ig-like" evidence="4">
    <location>
        <begin position="503"/>
        <end position="593"/>
    </location>
</feature>
<feature type="region of interest" description="Disordered" evidence="2">
    <location>
        <begin position="561"/>
        <end position="637"/>
    </location>
</feature>
<feature type="domain" description="Bacterial Ig" evidence="3">
    <location>
        <begin position="1675"/>
        <end position="1740"/>
    </location>
</feature>
<feature type="domain" description="Bacterial Ig-like" evidence="4">
    <location>
        <begin position="2286"/>
        <end position="2378"/>
    </location>
</feature>
<feature type="domain" description="Bacterial Ig-like" evidence="4">
    <location>
        <begin position="817"/>
        <end position="908"/>
    </location>
</feature>
<name>A0A9D7FZR7_9GAMM</name>
<evidence type="ECO:0000313" key="5">
    <source>
        <dbReference type="EMBL" id="MBK5074732.1"/>
    </source>
</evidence>
<feature type="compositionally biased region" description="Basic and acidic residues" evidence="2">
    <location>
        <begin position="2289"/>
        <end position="2304"/>
    </location>
</feature>
<dbReference type="InterPro" id="IPR041498">
    <property type="entry name" value="Big_6"/>
</dbReference>
<feature type="domain" description="Bacterial Ig-like" evidence="4">
    <location>
        <begin position="5030"/>
        <end position="5124"/>
    </location>
</feature>
<dbReference type="NCBIfam" id="NF033510">
    <property type="entry name" value="Ca_tandemer"/>
    <property type="match status" value="44"/>
</dbReference>
<feature type="region of interest" description="Disordered" evidence="2">
    <location>
        <begin position="699"/>
        <end position="1093"/>
    </location>
</feature>
<feature type="compositionally biased region" description="Polar residues" evidence="2">
    <location>
        <begin position="368"/>
        <end position="385"/>
    </location>
</feature>
<feature type="domain" description="Bacterial Ig-like" evidence="4">
    <location>
        <begin position="400"/>
        <end position="489"/>
    </location>
</feature>
<feature type="domain" description="Bacterial Ig-like" evidence="4">
    <location>
        <begin position="3876"/>
        <end position="3956"/>
    </location>
</feature>
<feature type="compositionally biased region" description="Polar residues" evidence="2">
    <location>
        <begin position="1195"/>
        <end position="1211"/>
    </location>
</feature>
<feature type="compositionally biased region" description="Low complexity" evidence="2">
    <location>
        <begin position="602"/>
        <end position="613"/>
    </location>
</feature>
<evidence type="ECO:0000256" key="2">
    <source>
        <dbReference type="SAM" id="MobiDB-lite"/>
    </source>
</evidence>
<feature type="domain" description="Bacterial Ig-like" evidence="4">
    <location>
        <begin position="2186"/>
        <end position="2274"/>
    </location>
</feature>
<gene>
    <name evidence="6" type="ORF">I2492_16595</name>
    <name evidence="5" type="ORF">I2493_17120</name>
</gene>
<feature type="domain" description="Bacterial Ig-like" evidence="4">
    <location>
        <begin position="2922"/>
        <end position="3013"/>
    </location>
</feature>
<feature type="compositionally biased region" description="Low complexity" evidence="2">
    <location>
        <begin position="707"/>
        <end position="718"/>
    </location>
</feature>
<feature type="compositionally biased region" description="Basic and acidic residues" evidence="2">
    <location>
        <begin position="515"/>
        <end position="524"/>
    </location>
</feature>
<feature type="compositionally biased region" description="Low complexity" evidence="2">
    <location>
        <begin position="917"/>
        <end position="928"/>
    </location>
</feature>
<feature type="compositionally biased region" description="Polar residues" evidence="2">
    <location>
        <begin position="880"/>
        <end position="896"/>
    </location>
</feature>
<feature type="region of interest" description="Disordered" evidence="2">
    <location>
        <begin position="1648"/>
        <end position="1693"/>
    </location>
</feature>
<feature type="region of interest" description="Disordered" evidence="2">
    <location>
        <begin position="1121"/>
        <end position="1408"/>
    </location>
</feature>
<feature type="compositionally biased region" description="Polar residues" evidence="2">
    <location>
        <begin position="4352"/>
        <end position="4361"/>
    </location>
</feature>
<feature type="domain" description="Bacterial Ig-like" evidence="4">
    <location>
        <begin position="4922"/>
        <end position="5010"/>
    </location>
</feature>
<evidence type="ECO:0000256" key="1">
    <source>
        <dbReference type="ARBA" id="ARBA00022729"/>
    </source>
</evidence>
<feature type="domain" description="Bacterial Ig-like" evidence="4">
    <location>
        <begin position="4402"/>
        <end position="4482"/>
    </location>
</feature>
<evidence type="ECO:0000313" key="6">
    <source>
        <dbReference type="EMBL" id="MBK5177936.1"/>
    </source>
</evidence>
<feature type="compositionally biased region" description="Low complexity" evidence="2">
    <location>
        <begin position="1337"/>
        <end position="1348"/>
    </location>
</feature>
<feature type="domain" description="Bacterial Ig-like" evidence="4">
    <location>
        <begin position="3350"/>
        <end position="3430"/>
    </location>
</feature>
<keyword evidence="1" id="KW-0732">Signal</keyword>
<feature type="region of interest" description="Disordered" evidence="2">
    <location>
        <begin position="368"/>
        <end position="398"/>
    </location>
</feature>
<feature type="domain" description="Bacterial Ig-like" evidence="4">
    <location>
        <begin position="2093"/>
        <end position="2171"/>
    </location>
</feature>
<feature type="domain" description="Bacterial Ig-like" evidence="4">
    <location>
        <begin position="1553"/>
        <end position="1643"/>
    </location>
</feature>
<dbReference type="Pfam" id="PF19077">
    <property type="entry name" value="Big_13"/>
    <property type="match status" value="47"/>
</dbReference>
<keyword evidence="8" id="KW-1185">Reference proteome</keyword>
<dbReference type="SUPFAM" id="SSF69318">
    <property type="entry name" value="Integrin alpha N-terminal domain"/>
    <property type="match status" value="2"/>
</dbReference>
<evidence type="ECO:0000313" key="8">
    <source>
        <dbReference type="Proteomes" id="UP001296969"/>
    </source>
</evidence>
<feature type="domain" description="Bacterial Ig-like" evidence="4">
    <location>
        <begin position="1870"/>
        <end position="1962"/>
    </location>
</feature>
<dbReference type="InterPro" id="IPR044016">
    <property type="entry name" value="Big_13"/>
</dbReference>
<feature type="compositionally biased region" description="Low complexity" evidence="2">
    <location>
        <begin position="1232"/>
        <end position="1243"/>
    </location>
</feature>
<feature type="region of interest" description="Disordered" evidence="2">
    <location>
        <begin position="169"/>
        <end position="188"/>
    </location>
</feature>
<dbReference type="Proteomes" id="UP000807542">
    <property type="component" value="Unassembled WGS sequence"/>
</dbReference>
<feature type="region of interest" description="Disordered" evidence="2">
    <location>
        <begin position="1438"/>
        <end position="1618"/>
    </location>
</feature>
<feature type="domain" description="Bacterial Ig-like" evidence="4">
    <location>
        <begin position="4815"/>
        <end position="4906"/>
    </location>
</feature>
<feature type="domain" description="Bacterial Ig-like" evidence="4">
    <location>
        <begin position="304"/>
        <end position="385"/>
    </location>
</feature>
<feature type="region of interest" description="Disordered" evidence="2">
    <location>
        <begin position="2999"/>
        <end position="3021"/>
    </location>
</feature>
<protein>
    <submittedName>
        <fullName evidence="6">Ig-like domain repeat protein</fullName>
    </submittedName>
</protein>
<comment type="caution">
    <text evidence="6">The sequence shown here is derived from an EMBL/GenBank/DDBJ whole genome shotgun (WGS) entry which is preliminary data.</text>
</comment>
<proteinExistence type="predicted"/>
<feature type="region of interest" description="Disordered" evidence="2">
    <location>
        <begin position="3818"/>
        <end position="3839"/>
    </location>
</feature>
<feature type="domain" description="Bacterial Ig-like" evidence="4">
    <location>
        <begin position="3974"/>
        <end position="4054"/>
    </location>
</feature>
<feature type="compositionally biased region" description="Polar residues" evidence="2">
    <location>
        <begin position="1300"/>
        <end position="1316"/>
    </location>
</feature>
<feature type="domain" description="Bacterial Ig-like" evidence="4">
    <location>
        <begin position="4725"/>
        <end position="4802"/>
    </location>
</feature>
<evidence type="ECO:0000259" key="4">
    <source>
        <dbReference type="Pfam" id="PF19077"/>
    </source>
</evidence>
<dbReference type="InterPro" id="IPR011049">
    <property type="entry name" value="Serralysin-like_metalloprot_C"/>
</dbReference>
<feature type="domain" description="Bacterial Ig-like" evidence="4">
    <location>
        <begin position="1132"/>
        <end position="1223"/>
    </location>
</feature>
<feature type="domain" description="Bacterial Ig-like" evidence="4">
    <location>
        <begin position="1239"/>
        <end position="1328"/>
    </location>
</feature>
<feature type="compositionally biased region" description="Polar residues" evidence="2">
    <location>
        <begin position="775"/>
        <end position="791"/>
    </location>
</feature>
<feature type="compositionally biased region" description="Polar residues" evidence="2">
    <location>
        <begin position="985"/>
        <end position="1001"/>
    </location>
</feature>
<feature type="region of interest" description="Disordered" evidence="2">
    <location>
        <begin position="3292"/>
        <end position="3313"/>
    </location>
</feature>
<feature type="domain" description="Bacterial Ig-like" evidence="4">
    <location>
        <begin position="5134"/>
        <end position="5228"/>
    </location>
</feature>
<feature type="compositionally biased region" description="Low complexity" evidence="2">
    <location>
        <begin position="1022"/>
        <end position="1033"/>
    </location>
</feature>
<feature type="domain" description="Bacterial Ig-like" evidence="4">
    <location>
        <begin position="1452"/>
        <end position="1538"/>
    </location>
</feature>
<feature type="region of interest" description="Disordered" evidence="2">
    <location>
        <begin position="4182"/>
        <end position="4208"/>
    </location>
</feature>
<feature type="domain" description="Bacterial Ig-like" evidence="4">
    <location>
        <begin position="2617"/>
        <end position="2697"/>
    </location>
</feature>
<feature type="domain" description="Bacterial Ig-like" evidence="4">
    <location>
        <begin position="2500"/>
        <end position="2593"/>
    </location>
</feature>
<feature type="region of interest" description="Disordered" evidence="2">
    <location>
        <begin position="4344"/>
        <end position="4366"/>
    </location>
</feature>
<feature type="domain" description="Bacterial Ig-like" evidence="4">
    <location>
        <begin position="922"/>
        <end position="1013"/>
    </location>
</feature>
<feature type="domain" description="Bacterial Ig-like" evidence="4">
    <location>
        <begin position="3236"/>
        <end position="3326"/>
    </location>
</feature>
<feature type="domain" description="Bacterial Ig-like" evidence="4">
    <location>
        <begin position="1978"/>
        <end position="2067"/>
    </location>
</feature>
<organism evidence="6 7">
    <name type="scientific">Limnobaculum xujianqingii</name>
    <dbReference type="NCBI Taxonomy" id="2738837"/>
    <lineage>
        <taxon>Bacteria</taxon>
        <taxon>Pseudomonadati</taxon>
        <taxon>Pseudomonadota</taxon>
        <taxon>Gammaproteobacteria</taxon>
        <taxon>Enterobacterales</taxon>
        <taxon>Budviciaceae</taxon>
        <taxon>Limnobaculum</taxon>
    </lineage>
</organism>
<feature type="domain" description="Bacterial Ig-like" evidence="4">
    <location>
        <begin position="3145"/>
        <end position="3223"/>
    </location>
</feature>
<feature type="domain" description="Bacterial Ig-like" evidence="4">
    <location>
        <begin position="3448"/>
        <end position="3539"/>
    </location>
</feature>
<feature type="domain" description="Bacterial Ig-like" evidence="4">
    <location>
        <begin position="2710"/>
        <end position="2799"/>
    </location>
</feature>
<feature type="region of interest" description="Disordered" evidence="2">
    <location>
        <begin position="3525"/>
        <end position="3546"/>
    </location>
</feature>
<feature type="compositionally biased region" description="Low complexity" evidence="2">
    <location>
        <begin position="1125"/>
        <end position="1138"/>
    </location>
</feature>
<feature type="compositionally biased region" description="Polar residues" evidence="2">
    <location>
        <begin position="3300"/>
        <end position="3309"/>
    </location>
</feature>
<feature type="compositionally biased region" description="Low complexity" evidence="2">
    <location>
        <begin position="812"/>
        <end position="823"/>
    </location>
</feature>
<feature type="domain" description="Bacterial Ig-like" evidence="4">
    <location>
        <begin position="1763"/>
        <end position="1853"/>
    </location>
</feature>
<feature type="domain" description="Bacterial Ig-like" evidence="4">
    <location>
        <begin position="2824"/>
        <end position="2904"/>
    </location>
</feature>
<feature type="domain" description="Bacterial Ig-like" evidence="4">
    <location>
        <begin position="193"/>
        <end position="280"/>
    </location>
</feature>
<feature type="domain" description="Bacterial Ig-like" evidence="4">
    <location>
        <begin position="4608"/>
        <end position="4698"/>
    </location>
</feature>
<dbReference type="InterPro" id="IPR028994">
    <property type="entry name" value="Integrin_alpha_N"/>
</dbReference>
<dbReference type="Pfam" id="PF13517">
    <property type="entry name" value="FG-GAP_3"/>
    <property type="match status" value="1"/>
</dbReference>
<dbReference type="Gene3D" id="3.30.420.430">
    <property type="match status" value="26"/>
</dbReference>
<feature type="domain" description="Bacterial Ig-like" evidence="4">
    <location>
        <begin position="4497"/>
        <end position="4592"/>
    </location>
</feature>
<evidence type="ECO:0000313" key="7">
    <source>
        <dbReference type="Proteomes" id="UP000807542"/>
    </source>
</evidence>
<dbReference type="EMBL" id="JADRCP010000006">
    <property type="protein sequence ID" value="MBK5177936.1"/>
    <property type="molecule type" value="Genomic_DNA"/>
</dbReference>
<feature type="domain" description="Bacterial Ig-like" evidence="4">
    <location>
        <begin position="712"/>
        <end position="803"/>
    </location>
</feature>
<dbReference type="SUPFAM" id="SSF51120">
    <property type="entry name" value="beta-Roll"/>
    <property type="match status" value="2"/>
</dbReference>
<feature type="domain" description="Bacterial Ig-like" evidence="4">
    <location>
        <begin position="3552"/>
        <end position="3645"/>
    </location>
</feature>
<feature type="domain" description="Bacterial Ig-like" evidence="4">
    <location>
        <begin position="3762"/>
        <end position="3852"/>
    </location>
</feature>
<dbReference type="InterPro" id="IPR013783">
    <property type="entry name" value="Ig-like_fold"/>
</dbReference>
<feature type="domain" description="Bacterial Ig-like" evidence="4">
    <location>
        <begin position="4078"/>
        <end position="4171"/>
    </location>
</feature>
<dbReference type="EMBL" id="JADRCQ010000006">
    <property type="protein sequence ID" value="MBK5074732.1"/>
    <property type="molecule type" value="Genomic_DNA"/>
</dbReference>
<feature type="domain" description="Bacterial Ig-like" evidence="4">
    <location>
        <begin position="3026"/>
        <end position="3119"/>
    </location>
</feature>